<dbReference type="PANTHER" id="PTHR45527">
    <property type="entry name" value="NONRIBOSOMAL PEPTIDE SYNTHETASE"/>
    <property type="match status" value="1"/>
</dbReference>
<proteinExistence type="predicted"/>
<dbReference type="SUPFAM" id="SSF52777">
    <property type="entry name" value="CoA-dependent acyltransferases"/>
    <property type="match status" value="5"/>
</dbReference>
<dbReference type="InterPro" id="IPR042099">
    <property type="entry name" value="ANL_N_sf"/>
</dbReference>
<dbReference type="PROSITE" id="PS50075">
    <property type="entry name" value="CARRIER"/>
    <property type="match status" value="3"/>
</dbReference>
<dbReference type="SMART" id="SM00823">
    <property type="entry name" value="PKS_PP"/>
    <property type="match status" value="3"/>
</dbReference>
<protein>
    <submittedName>
        <fullName evidence="5">NRPS protein</fullName>
    </submittedName>
</protein>
<dbReference type="Gene3D" id="3.40.50.12780">
    <property type="entry name" value="N-terminal domain of ligase-like"/>
    <property type="match status" value="5"/>
</dbReference>
<dbReference type="InterPro" id="IPR000873">
    <property type="entry name" value="AMP-dep_synth/lig_dom"/>
</dbReference>
<evidence type="ECO:0000313" key="6">
    <source>
        <dbReference type="Proteomes" id="UP000750711"/>
    </source>
</evidence>
<evidence type="ECO:0000256" key="3">
    <source>
        <dbReference type="ARBA" id="ARBA00022598"/>
    </source>
</evidence>
<dbReference type="SUPFAM" id="SSF47336">
    <property type="entry name" value="ACP-like"/>
    <property type="match status" value="3"/>
</dbReference>
<evidence type="ECO:0000313" key="5">
    <source>
        <dbReference type="EMBL" id="KAH0564857.1"/>
    </source>
</evidence>
<dbReference type="CDD" id="cd19542">
    <property type="entry name" value="CT_NRPS-like"/>
    <property type="match status" value="1"/>
</dbReference>
<dbReference type="InterPro" id="IPR045851">
    <property type="entry name" value="AMP-bd_C_sf"/>
</dbReference>
<dbReference type="Gene3D" id="3.30.300.30">
    <property type="match status" value="3"/>
</dbReference>
<dbReference type="Gene3D" id="3.30.559.30">
    <property type="entry name" value="Nonribosomal peptide synthetase, condensation domain"/>
    <property type="match status" value="2"/>
</dbReference>
<accession>A0A9P8RSR7</accession>
<dbReference type="GO" id="GO:0016874">
    <property type="term" value="F:ligase activity"/>
    <property type="evidence" value="ECO:0007669"/>
    <property type="project" value="UniProtKB-KW"/>
</dbReference>
<dbReference type="Pfam" id="PF00668">
    <property type="entry name" value="Condensation"/>
    <property type="match status" value="3"/>
</dbReference>
<dbReference type="Proteomes" id="UP000750711">
    <property type="component" value="Unassembled WGS sequence"/>
</dbReference>
<keyword evidence="6" id="KW-1185">Reference proteome</keyword>
<evidence type="ECO:0000256" key="2">
    <source>
        <dbReference type="ARBA" id="ARBA00022553"/>
    </source>
</evidence>
<feature type="domain" description="Carrier" evidence="4">
    <location>
        <begin position="1694"/>
        <end position="1771"/>
    </location>
</feature>
<dbReference type="GO" id="GO:0031177">
    <property type="term" value="F:phosphopantetheine binding"/>
    <property type="evidence" value="ECO:0007669"/>
    <property type="project" value="InterPro"/>
</dbReference>
<dbReference type="PANTHER" id="PTHR45527:SF1">
    <property type="entry name" value="FATTY ACID SYNTHASE"/>
    <property type="match status" value="1"/>
</dbReference>
<dbReference type="Pfam" id="PF00501">
    <property type="entry name" value="AMP-binding"/>
    <property type="match status" value="4"/>
</dbReference>
<feature type="domain" description="Carrier" evidence="4">
    <location>
        <begin position="2650"/>
        <end position="2726"/>
    </location>
</feature>
<dbReference type="PROSITE" id="PS00455">
    <property type="entry name" value="AMP_BINDING"/>
    <property type="match status" value="1"/>
</dbReference>
<dbReference type="InterPro" id="IPR009081">
    <property type="entry name" value="PP-bd_ACP"/>
</dbReference>
<dbReference type="GO" id="GO:0044550">
    <property type="term" value="P:secondary metabolite biosynthetic process"/>
    <property type="evidence" value="ECO:0007669"/>
    <property type="project" value="TreeGrafter"/>
</dbReference>
<keyword evidence="2" id="KW-0597">Phosphoprotein</keyword>
<dbReference type="EMBL" id="JAGHQM010000168">
    <property type="protein sequence ID" value="KAH0564857.1"/>
    <property type="molecule type" value="Genomic_DNA"/>
</dbReference>
<keyword evidence="1" id="KW-0596">Phosphopantetheine</keyword>
<feature type="domain" description="Carrier" evidence="4">
    <location>
        <begin position="699"/>
        <end position="772"/>
    </location>
</feature>
<dbReference type="InterPro" id="IPR006162">
    <property type="entry name" value="Ppantetheine_attach_site"/>
</dbReference>
<dbReference type="FunFam" id="3.30.300.30:FF:000015">
    <property type="entry name" value="Nonribosomal peptide synthase SidD"/>
    <property type="match status" value="1"/>
</dbReference>
<dbReference type="GO" id="GO:0005737">
    <property type="term" value="C:cytoplasm"/>
    <property type="evidence" value="ECO:0007669"/>
    <property type="project" value="TreeGrafter"/>
</dbReference>
<dbReference type="Pfam" id="PF00550">
    <property type="entry name" value="PP-binding"/>
    <property type="match status" value="3"/>
</dbReference>
<dbReference type="SUPFAM" id="SSF56801">
    <property type="entry name" value="Acetyl-CoA synthetase-like"/>
    <property type="match status" value="4"/>
</dbReference>
<dbReference type="Gene3D" id="3.30.559.10">
    <property type="entry name" value="Chloramphenicol acetyltransferase-like domain"/>
    <property type="match status" value="3"/>
</dbReference>
<dbReference type="SMART" id="SM01294">
    <property type="entry name" value="PKS_PP_betabranch"/>
    <property type="match status" value="1"/>
</dbReference>
<dbReference type="Gene3D" id="1.10.1200.10">
    <property type="entry name" value="ACP-like"/>
    <property type="match status" value="3"/>
</dbReference>
<sequence length="3351" mass="371427">MEELRYTKFPDLSFPFREENPNDIFYSWDVNLNVSEEALILSWASLLRSYTGNEKPIFVVATNDVEVDLLEQTISKVKAASSATRNCEWTGISLHRVSSRFFQKYAAKLFAVKVSRTRRSMLYLQCDAEPGRYSLESYGYVPYAHLKQIAHQLEQIWTTRLGHSFHGKDMILSTTNLKPRMLEGPKLLHKLPRFRLGDRSLAVEFLSSDGSLCSYSYSSIDQLSTTLASRLRCVLRASGGLKRQIIPVLIPQAPELYIALLAILKAGAAFCPLNLDTPEERIKFIVRDVSASVIVTIRNLEKRFAWTDGHVIVAVDEGENGCDGGELAHFPEPEPTDLAYVMYTSGSTGSPKGVPVSHFAATQSLLAHDRHIPLFNRFLQFAAPTFDVFVFEMFFPLFRGSTLVGCSKDKLLDDLPGVINRLRIDAAELTPSVAGGLLRRRNGSPGLQVLLTIGETLTSPVVNEFGGSSTVRGILHGMYGPTEAAIHCTIAPNFQACSRIGIIGVPLDTVSALIIAPQTYTDTVVDSVEILPIGQVGELAIGGYQLADGYLNLPEQTSHSFIETRQYGRLYRTGDRARLLTGGCLEFLGRVSSGQVKLRGQRVELGEIEQVACRTDGISNSVARVIGGVLVVFCSVSVGWVTVKHVLDNCSQWLPRFMVPADIILVRDLPRLPSGKIDRHRLDSDYLKAREGTLSSLNDAANETEQKISDAVCNLIGVAADRSASLAAAGLDSLLAIRLSSQLRMLGFSVGAAKILKADTIEGIGQIIDKLLELSGDSAGVDGQGTFEAIHDLGFTRLRDFSSAAGASEIAPCTPLQTAMLAETAKDAQAYCNWIELEVHSAIRSDDIKAAFEQLALQNEILRSGFIELEGAHSFCQVIWKDLPETCFSDVSKFDYNYVLGDRLALLRPLRIQIREGNNGFRVLVQIHHALYDGWSWEHVMDDLECILAGQKTQSRPAYRKLVEFYLRPSTDSDLAISREFWEMILHDAPLCMLPSLNGHTAANTPPSTTRLQMSFQRVELESVSRKFLVSPQAFFQGAFAYILSSYLGQSDVVFGVVLSGRTLPIDQIEDIIGPCLATVPFRLNVSSSRTVRDLVQSAHKQGREILEHCALPLRDIRQACGVRPGEVLFDTLLIYQQTLKQNFTESHLISQVNGVDYLEFNLTVEVEPGPDRVYVKANYKQAIIPEGQINALLSQLDQLVTAFIRSDLMSLNECRTCFTDSVLSIENPNPRRRLGHATLPNCVERAAQECPEDLAVEFHYSINDHSVDPECLSYRELNIRANQVAHCLISSNVLPDELVCVYMDKGIDLYISTLAVAKAGAGYLPLSPDTPKHRIIRILKEARVRQCLTHSLLWRTLNAPEGVSGICLDEYDFRRLPVSNPTVGYQPSNLAYAVFTPGSTGTPKGVLVTQENLLSHLEVLGDIYPVEKGSRLLQSCSQASDVSISEIYFAWYSKMCLCSATNGVLFHDIEAAVRNMRISHLSLTPTVAALVDSKNVPRVRFLVTAGEALSQKCRGYINMPELTSKRFIDHPTFGRLYRSGDYGRLHPDGSLQFMGRQNDQVKIRGQRVELGEIDNIMLKSPIVLDCTTLLVTNVNTKSRQSVCFWVPKTMASGDFKVLSSDPDIRFAVNQLYDILAPSVPIYMVPSFLVPLSCLPMTDQGKTDKMRLIAVFQSFNTHNLESFSHQSRLPGQDDHLTGLGREVAQAVADIVNVPVTNIRPSTSFFSLGLDSISAISLSRVLRSNGHSQLEASLILRHPTVSGLCNEISQGPSPEKRKGRKPIVGNVFGEAWLSQMAKRTERAGREVQKVLPCTPLQEAMLSKSNSSNGVPYCNHTVFEIYGDLDRLKDCWDEMASRHEILRTCFLETDNPHHTFAQVVLKQHRPVWSSAETSTLEAGSELKDYIPTIKLQFNELEPPYHFTSIRSPHRTALLLLIHHALYDAVAMSQLLEEVQQSYLGISLPTVVPFESYLEHVVSVDLGEAKQFWEVTLKGFRPSPFPEITELIESLQKANTDSLPYQLTPLRYIQSTLSGNGQRVFDTVFILQQPQQNLDDEIWSILDDTGDMEASCTLGRLCGKADSVISFLSSANVADFGFLGERLLSVANEQSATLGAPNSLLHLGFERNARERPLIIALDFLYPSGERVIWTFEKLNNTSDRIARVLRENSVNGGEIVLIYMDKSPLFYASILGVLKAGATFTPIDPQSPVNHKNSVVKELQARILLSDSTVDTSWCALKVIILDEELPYTKPKDGPPIREFSHSSLAYQIYASGMSTVGLQGYILTRAVGSAGEPKPVSIEHQSAVQTIEYLKDILPWTTETRLLQYAAIDLHMCYFDCFVAWSFGFCLCSAAQSSLLNDLASTINNIGVNMLHLTPTVASSLSKSSVPSVQYIHCTGEGIPQRLSEDWANKLINSYGSIEAGMCCTAYFITPEVKPTVIGSPLPHTSFTVLSNDIGYPVPRLGVGELCIGGSQVARNYQAGHGIPRSQYTHSAAGEVLYRSGDLVRMLGNGLFECIGRTGDWNRMGGTRVELDEINYALQTGHSDITNVATMVVRTPERPDERLVSFLAVLRSGNCDLEGDFATNIKNAARLAALKKLPAYMVPRTLIPINGIPLSPNGKADKQGLASLFRQWQATNLYGENEDGDESLLQPDLDEDERELCNVFSRYSGTDRKNIQRETTIYQLGLDSINAIQIASELRRRGSTVSAADILQRPSIGQLILFLRESRRDTCPQQPMFGFAAFEQINRKIIVSQLGISNVELQSIRPCTPIQAGMIAQFLNSGGSLYFNHLVMRTSRGVDVTKICEAWEAAMGKHDMLRTGFAEIDHKEHQFAMLTYRSEAVGLPLYHLGEISDIQDSLTIQRRACASGVFQSLHRPAWRLGVIQGEGETSIQFSAHHALYDAQSLQYIFRDVSEAYRGALNASVSSLNETLGAILCASRESEEQKLFWQGIGKELLISKFPSTTPLRVESKATRVVSRICSKTRHELEANCGVHGLTMQAIGEAAWARVLAAYTGNFSVTFGLATVPVSLRMQKSNKDLFKHIMEVNSSLLKYQFTSLSNIQQWTGHAGKELFDTIFVYQKLSNNDGRHEDLWELLEEEATAGYTISIELEPFGDSNLNFKITFREDKLPVEQARLLLRQLDATMNDSLEHPEAQALDMSRLPKELLSISPAKEQYIPSEVNLMHQFVEVQRGNSPKKPALEFATNLHNGEVLKTIWTYEELDAEGNRIANVLTHSGALPADLIAICFDKCPEASFAILGILKAGCAFVALDSNAPIARKLFIVKDSRSKCLLTTEQHASELQQQLNIPVISLDNKSYINGFLVHPPALQREIKPNDVCYCLYTSGRLLMSI</sequence>
<name>A0A9P8RSR7_9PEZI</name>
<dbReference type="InterPro" id="IPR001242">
    <property type="entry name" value="Condensation_dom"/>
</dbReference>
<organism evidence="5 6">
    <name type="scientific">Trichoglossum hirsutum</name>
    <dbReference type="NCBI Taxonomy" id="265104"/>
    <lineage>
        <taxon>Eukaryota</taxon>
        <taxon>Fungi</taxon>
        <taxon>Dikarya</taxon>
        <taxon>Ascomycota</taxon>
        <taxon>Pezizomycotina</taxon>
        <taxon>Geoglossomycetes</taxon>
        <taxon>Geoglossales</taxon>
        <taxon>Geoglossaceae</taxon>
        <taxon>Trichoglossum</taxon>
    </lineage>
</organism>
<dbReference type="FunFam" id="3.40.50.980:FF:000001">
    <property type="entry name" value="Non-ribosomal peptide synthetase"/>
    <property type="match status" value="1"/>
</dbReference>
<dbReference type="GO" id="GO:0043041">
    <property type="term" value="P:amino acid activation for nonribosomal peptide biosynthetic process"/>
    <property type="evidence" value="ECO:0007669"/>
    <property type="project" value="TreeGrafter"/>
</dbReference>
<dbReference type="InterPro" id="IPR020806">
    <property type="entry name" value="PKS_PP-bd"/>
</dbReference>
<evidence type="ECO:0000256" key="1">
    <source>
        <dbReference type="ARBA" id="ARBA00022450"/>
    </source>
</evidence>
<dbReference type="PROSITE" id="PS00012">
    <property type="entry name" value="PHOSPHOPANTETHEINE"/>
    <property type="match status" value="2"/>
</dbReference>
<keyword evidence="3" id="KW-0436">Ligase</keyword>
<dbReference type="InterPro" id="IPR023213">
    <property type="entry name" value="CAT-like_dom_sf"/>
</dbReference>
<dbReference type="InterPro" id="IPR036736">
    <property type="entry name" value="ACP-like_sf"/>
</dbReference>
<dbReference type="InterPro" id="IPR020845">
    <property type="entry name" value="AMP-binding_CS"/>
</dbReference>
<comment type="caution">
    <text evidence="5">The sequence shown here is derived from an EMBL/GenBank/DDBJ whole genome shotgun (WGS) entry which is preliminary data.</text>
</comment>
<evidence type="ECO:0000259" key="4">
    <source>
        <dbReference type="PROSITE" id="PS50075"/>
    </source>
</evidence>
<gene>
    <name evidence="5" type="ORF">GP486_001751</name>
</gene>
<reference evidence="5" key="1">
    <citation type="submission" date="2021-03" db="EMBL/GenBank/DDBJ databases">
        <title>Comparative genomics and phylogenomic investigation of the class Geoglossomycetes provide insights into ecological specialization and systematics.</title>
        <authorList>
            <person name="Melie T."/>
            <person name="Pirro S."/>
            <person name="Miller A.N."/>
            <person name="Quandt A."/>
        </authorList>
    </citation>
    <scope>NUCLEOTIDE SEQUENCE</scope>
    <source>
        <strain evidence="5">CAQ_001_2017</strain>
    </source>
</reference>